<dbReference type="Pfam" id="PF08327">
    <property type="entry name" value="AHSA1"/>
    <property type="match status" value="1"/>
</dbReference>
<proteinExistence type="inferred from homology"/>
<evidence type="ECO:0000313" key="3">
    <source>
        <dbReference type="EMBL" id="KWS05715.1"/>
    </source>
</evidence>
<evidence type="ECO:0000313" key="4">
    <source>
        <dbReference type="Proteomes" id="UP000023435"/>
    </source>
</evidence>
<protein>
    <recommendedName>
        <fullName evidence="2">Activator of Hsp90 ATPase homologue 1/2-like C-terminal domain-containing protein</fullName>
    </recommendedName>
</protein>
<dbReference type="InterPro" id="IPR013538">
    <property type="entry name" value="ASHA1/2-like_C"/>
</dbReference>
<dbReference type="EMBL" id="JAJA02000001">
    <property type="protein sequence ID" value="KWS05715.1"/>
    <property type="molecule type" value="Genomic_DNA"/>
</dbReference>
<dbReference type="Proteomes" id="UP000023435">
    <property type="component" value="Unassembled WGS sequence"/>
</dbReference>
<keyword evidence="4" id="KW-1185">Reference proteome</keyword>
<evidence type="ECO:0000256" key="1">
    <source>
        <dbReference type="ARBA" id="ARBA00006817"/>
    </source>
</evidence>
<organism evidence="3 4">
    <name type="scientific">Lysobacter capsici AZ78</name>
    <dbReference type="NCBI Taxonomy" id="1444315"/>
    <lineage>
        <taxon>Bacteria</taxon>
        <taxon>Pseudomonadati</taxon>
        <taxon>Pseudomonadota</taxon>
        <taxon>Gammaproteobacteria</taxon>
        <taxon>Lysobacterales</taxon>
        <taxon>Lysobacteraceae</taxon>
        <taxon>Lysobacter</taxon>
    </lineage>
</organism>
<dbReference type="Gene3D" id="3.30.530.20">
    <property type="match status" value="1"/>
</dbReference>
<dbReference type="SUPFAM" id="SSF55961">
    <property type="entry name" value="Bet v1-like"/>
    <property type="match status" value="1"/>
</dbReference>
<dbReference type="AlphaFoldDB" id="A0A108UAT9"/>
<gene>
    <name evidence="3" type="ORF">AZ78_3267</name>
</gene>
<dbReference type="InterPro" id="IPR023393">
    <property type="entry name" value="START-like_dom_sf"/>
</dbReference>
<reference evidence="3 4" key="1">
    <citation type="journal article" date="2014" name="Genome Announc.">
        <title>Draft Genome Sequence of Lysobacter capsici AZ78, a Bacterium Antagonistic to Plant-Pathogenic Oomycetes.</title>
        <authorList>
            <person name="Puopolo G."/>
            <person name="Sonego P."/>
            <person name="Engelen K."/>
            <person name="Pertot I."/>
        </authorList>
    </citation>
    <scope>NUCLEOTIDE SEQUENCE [LARGE SCALE GENOMIC DNA]</scope>
    <source>
        <strain evidence="3 4">AZ78</strain>
    </source>
</reference>
<sequence>MWRALTDPAHAVRWMSDEPLELDTTWIVGGPIALRGVLHGRLRFSNSGRIQAFQPERVLEYTHWSSLSRRVLPDVPENHVVIRLELQETAVGTAVELTLRQIANYAVYGHINYYWEIALAALKRQCESGLVESPIS</sequence>
<feature type="domain" description="Activator of Hsp90 ATPase homologue 1/2-like C-terminal" evidence="2">
    <location>
        <begin position="2"/>
        <end position="123"/>
    </location>
</feature>
<name>A0A108UAT9_9GAMM</name>
<accession>A0A108UAT9</accession>
<evidence type="ECO:0000259" key="2">
    <source>
        <dbReference type="Pfam" id="PF08327"/>
    </source>
</evidence>
<comment type="caution">
    <text evidence="3">The sequence shown here is derived from an EMBL/GenBank/DDBJ whole genome shotgun (WGS) entry which is preliminary data.</text>
</comment>
<comment type="similarity">
    <text evidence="1">Belongs to the AHA1 family.</text>
</comment>